<evidence type="ECO:0000313" key="2">
    <source>
        <dbReference type="EMBL" id="HIQ72683.1"/>
    </source>
</evidence>
<organism evidence="2 3">
    <name type="scientific">Candidatus Onthenecus intestinigallinarum</name>
    <dbReference type="NCBI Taxonomy" id="2840875"/>
    <lineage>
        <taxon>Bacteria</taxon>
        <taxon>Bacillati</taxon>
        <taxon>Bacillota</taxon>
        <taxon>Clostridia</taxon>
        <taxon>Eubacteriales</taxon>
        <taxon>Candidatus Onthenecus</taxon>
    </lineage>
</organism>
<proteinExistence type="predicted"/>
<dbReference type="Pfam" id="PF13527">
    <property type="entry name" value="Acetyltransf_9"/>
    <property type="match status" value="1"/>
</dbReference>
<dbReference type="GO" id="GO:0030649">
    <property type="term" value="P:aminoglycoside antibiotic catabolic process"/>
    <property type="evidence" value="ECO:0007669"/>
    <property type="project" value="TreeGrafter"/>
</dbReference>
<accession>A0A9D0ZBW2</accession>
<dbReference type="PANTHER" id="PTHR37817">
    <property type="entry name" value="N-ACETYLTRANSFERASE EIS"/>
    <property type="match status" value="1"/>
</dbReference>
<name>A0A9D0ZBW2_9FIRM</name>
<dbReference type="Gene3D" id="3.40.630.30">
    <property type="match status" value="2"/>
</dbReference>
<evidence type="ECO:0000313" key="3">
    <source>
        <dbReference type="Proteomes" id="UP000886887"/>
    </source>
</evidence>
<dbReference type="InterPro" id="IPR000182">
    <property type="entry name" value="GNAT_dom"/>
</dbReference>
<gene>
    <name evidence="2" type="ORF">IAB73_10810</name>
</gene>
<reference evidence="2" key="2">
    <citation type="journal article" date="2021" name="PeerJ">
        <title>Extensive microbial diversity within the chicken gut microbiome revealed by metagenomics and culture.</title>
        <authorList>
            <person name="Gilroy R."/>
            <person name="Ravi A."/>
            <person name="Getino M."/>
            <person name="Pursley I."/>
            <person name="Horton D.L."/>
            <person name="Alikhan N.F."/>
            <person name="Baker D."/>
            <person name="Gharbi K."/>
            <person name="Hall N."/>
            <person name="Watson M."/>
            <person name="Adriaenssens E.M."/>
            <person name="Foster-Nyarko E."/>
            <person name="Jarju S."/>
            <person name="Secka A."/>
            <person name="Antonio M."/>
            <person name="Oren A."/>
            <person name="Chaudhuri R.R."/>
            <person name="La Ragione R."/>
            <person name="Hildebrand F."/>
            <person name="Pallen M.J."/>
        </authorList>
    </citation>
    <scope>NUCLEOTIDE SEQUENCE</scope>
    <source>
        <strain evidence="2">ChiSxjej2B14-6234</strain>
    </source>
</reference>
<protein>
    <submittedName>
        <fullName evidence="2">GNAT family N-acetyltransferase</fullName>
    </submittedName>
</protein>
<sequence length="300" mass="33120">MAMRTLKTHELDAWYALCGTVFPVGSAYFRRHFEMDPWADIDGIFVAEEDGRLVSSVRVFTRRLMLGGRPVLTGGIGEVCTLPEYRGRGLSDRLLKMADDYMDAHGMYLRALYGVLTSHYGRHGFTPVHPHYGRVRAQSLPALGRGQSVRAFERADLPAAQGLYDLYMGQFPLAFWRGESAYWERWVLSEWHDAWVLEEGGRICAYVEVKAQQDGLLVRDAACVPGEEGALYALLGEVARARGAAFVEGPAPVLAGLPCERVEDGHLMLALTAPLEGAATVAELEALTGGRIAQWEVDGF</sequence>
<dbReference type="PANTHER" id="PTHR37817:SF1">
    <property type="entry name" value="N-ACETYLTRANSFERASE EIS"/>
    <property type="match status" value="1"/>
</dbReference>
<dbReference type="EMBL" id="DVFJ01000037">
    <property type="protein sequence ID" value="HIQ72683.1"/>
    <property type="molecule type" value="Genomic_DNA"/>
</dbReference>
<feature type="domain" description="N-acetyltransferase" evidence="1">
    <location>
        <begin position="1"/>
        <end position="141"/>
    </location>
</feature>
<comment type="caution">
    <text evidence="2">The sequence shown here is derived from an EMBL/GenBank/DDBJ whole genome shotgun (WGS) entry which is preliminary data.</text>
</comment>
<reference evidence="2" key="1">
    <citation type="submission" date="2020-10" db="EMBL/GenBank/DDBJ databases">
        <authorList>
            <person name="Gilroy R."/>
        </authorList>
    </citation>
    <scope>NUCLEOTIDE SEQUENCE</scope>
    <source>
        <strain evidence="2">ChiSxjej2B14-6234</strain>
    </source>
</reference>
<dbReference type="Proteomes" id="UP000886887">
    <property type="component" value="Unassembled WGS sequence"/>
</dbReference>
<dbReference type="GO" id="GO:0034069">
    <property type="term" value="F:aminoglycoside N-acetyltransferase activity"/>
    <property type="evidence" value="ECO:0007669"/>
    <property type="project" value="TreeGrafter"/>
</dbReference>
<dbReference type="PROSITE" id="PS51186">
    <property type="entry name" value="GNAT"/>
    <property type="match status" value="1"/>
</dbReference>
<dbReference type="InterPro" id="IPR051554">
    <property type="entry name" value="Acetyltransferase_Eis"/>
</dbReference>
<dbReference type="AlphaFoldDB" id="A0A9D0ZBW2"/>
<dbReference type="SUPFAM" id="SSF55729">
    <property type="entry name" value="Acyl-CoA N-acyltransferases (Nat)"/>
    <property type="match status" value="1"/>
</dbReference>
<dbReference type="InterPro" id="IPR016181">
    <property type="entry name" value="Acyl_CoA_acyltransferase"/>
</dbReference>
<evidence type="ECO:0000259" key="1">
    <source>
        <dbReference type="PROSITE" id="PS51186"/>
    </source>
</evidence>
<dbReference type="CDD" id="cd04301">
    <property type="entry name" value="NAT_SF"/>
    <property type="match status" value="1"/>
</dbReference>